<organism evidence="1 2">
    <name type="scientific">Candidatus Enterococcus ikei</name>
    <dbReference type="NCBI Taxonomy" id="2815326"/>
    <lineage>
        <taxon>Bacteria</taxon>
        <taxon>Bacillati</taxon>
        <taxon>Bacillota</taxon>
        <taxon>Bacilli</taxon>
        <taxon>Lactobacillales</taxon>
        <taxon>Enterococcaceae</taxon>
        <taxon>Enterococcus</taxon>
    </lineage>
</organism>
<evidence type="ECO:0000313" key="1">
    <source>
        <dbReference type="EMBL" id="MBO0439009.1"/>
    </source>
</evidence>
<accession>A0ABS3GUS4</accession>
<evidence type="ECO:0000313" key="2">
    <source>
        <dbReference type="Proteomes" id="UP000664632"/>
    </source>
</evidence>
<dbReference type="EMBL" id="JAFLWD010000003">
    <property type="protein sequence ID" value="MBO0439009.1"/>
    <property type="molecule type" value="Genomic_DNA"/>
</dbReference>
<protein>
    <recommendedName>
        <fullName evidence="3">Mga helix-turn-helix domain-containing protein</fullName>
    </recommendedName>
</protein>
<evidence type="ECO:0008006" key="3">
    <source>
        <dbReference type="Google" id="ProtNLM"/>
    </source>
</evidence>
<sequence length="189" mass="22151">MRDSFDEALLEEAIAVGLKSAINFLNQNKKSNFEKHNIESIKYISQRYREIKQYIAIGYGDNKLRCSLYAEEDNASLFCFCQKGSSIENLMYLKSPKLNIIYSRFHHAYEIYKKNCIQSNQGEAIRRINIFSELYINEQEISPEKSYIGDKYDWLADKYHINKRTIYKDLDKVYAGLASIYFGQLILSS</sequence>
<reference evidence="1 2" key="1">
    <citation type="submission" date="2021-03" db="EMBL/GenBank/DDBJ databases">
        <title>Enterococcal diversity collection.</title>
        <authorList>
            <person name="Gilmore M.S."/>
            <person name="Schwartzman J."/>
            <person name="Van Tyne D."/>
            <person name="Martin M."/>
            <person name="Earl A.M."/>
            <person name="Manson A.L."/>
            <person name="Straub T."/>
            <person name="Salamzade R."/>
            <person name="Saavedra J."/>
            <person name="Lebreton F."/>
            <person name="Prichula J."/>
            <person name="Schaufler K."/>
            <person name="Gaca A."/>
            <person name="Sgardioli B."/>
            <person name="Wagenaar J."/>
            <person name="Strong T."/>
        </authorList>
    </citation>
    <scope>NUCLEOTIDE SEQUENCE [LARGE SCALE GENOMIC DNA]</scope>
    <source>
        <strain evidence="1 2">DIV0869a</strain>
    </source>
</reference>
<dbReference type="RefSeq" id="WP_207111118.1">
    <property type="nucleotide sequence ID" value="NZ_JAFLWD010000003.1"/>
</dbReference>
<name>A0ABS3GUS4_9ENTE</name>
<dbReference type="Proteomes" id="UP000664632">
    <property type="component" value="Unassembled WGS sequence"/>
</dbReference>
<gene>
    <name evidence="1" type="ORF">JZO69_01360</name>
</gene>
<keyword evidence="2" id="KW-1185">Reference proteome</keyword>
<comment type="caution">
    <text evidence="1">The sequence shown here is derived from an EMBL/GenBank/DDBJ whole genome shotgun (WGS) entry which is preliminary data.</text>
</comment>
<proteinExistence type="predicted"/>